<dbReference type="Gene3D" id="3.40.50.300">
    <property type="entry name" value="P-loop containing nucleotide triphosphate hydrolases"/>
    <property type="match status" value="2"/>
</dbReference>
<keyword evidence="11" id="KW-1185">Reference proteome</keyword>
<accession>A0A5B8Y0L2</accession>
<keyword evidence="6" id="KW-0238">DNA-binding</keyword>
<sequence length="702" mass="77957">MKIEAGRFNLTFEDEPVSKLTKLSGIGPKTAERLEERGIFTPADLLLFIPRKYRPHYRHMPGAEMVKSRAAHAEFFGQIVRVNIPPKRSRAPVEVLLDVGGHEFKLIWFNMNRRGFTSIFQNGKWLEVDGKIDWDRGLPTLAHPSFDVVGSSPPARPEPSVRMEPVYKSMEGINDSAVLGAIEDAAKRLLPLAVDVVPRTIRERLGLPTVREALETIHLLREFDDADKFRDALTRARHRLVYEEFYTLQLKLAEDYITERRAANAPRCTERDLGREFVRNLPFTLTGDQKDAIATIARDLGERAPMRRLLQGDVGSGKTVVAYMAAAIVIGSGRQVAMMAPTDILAKQHLRGAQEMFEGLGVNIALLTGSQSTSERNAVLERLGPADGRAEQSLFGDKDGRVDLVIGTHALFQDDVAFDELGLVIVDEQHKFGVEQRQDLLAKGEDPHLLAMTATPIPRSLAHAVFGDLDLTVIREKPPGRKPIRTFLRDRSRAPKVYDYVRQRIEETGEQAYFVYPMVEASEAVAGRRNVTDSAEALANGPLSTLRVGILHGRMDAQTKDRTMQRFADGDIQVLCATTVVEVGMDVSNATVMVIESPEVFGLSQLHQLRGRVGRGSADSMCILLAGYGLTDDAEERLTSFSSTDDGFELAEVDLQIRGPGEFLGVRQAGLPEFRFADVLRDAHLLKEARHDARRELLGDAG</sequence>
<dbReference type="GO" id="GO:0003678">
    <property type="term" value="F:DNA helicase activity"/>
    <property type="evidence" value="ECO:0007669"/>
    <property type="project" value="TreeGrafter"/>
</dbReference>
<gene>
    <name evidence="10" type="ORF">FIV42_03775</name>
</gene>
<evidence type="ECO:0000256" key="4">
    <source>
        <dbReference type="ARBA" id="ARBA00022806"/>
    </source>
</evidence>
<keyword evidence="2" id="KW-0227">DNA damage</keyword>
<dbReference type="RefSeq" id="WP_141196387.1">
    <property type="nucleotide sequence ID" value="NZ_CP041186.1"/>
</dbReference>
<feature type="domain" description="Helicase C-terminal" evidence="9">
    <location>
        <begin position="500"/>
        <end position="661"/>
    </location>
</feature>
<keyword evidence="1" id="KW-0547">Nucleotide-binding</keyword>
<reference evidence="10 11" key="1">
    <citation type="submission" date="2019-06" db="EMBL/GenBank/DDBJ databases">
        <title>Persicimonas caeni gen. nov., sp. nov., a predatory bacterium isolated from solar saltern.</title>
        <authorList>
            <person name="Wang S."/>
        </authorList>
    </citation>
    <scope>NUCLEOTIDE SEQUENCE [LARGE SCALE GENOMIC DNA]</scope>
    <source>
        <strain evidence="10 11">YN101</strain>
    </source>
</reference>
<dbReference type="InterPro" id="IPR014001">
    <property type="entry name" value="Helicase_ATP-bd"/>
</dbReference>
<evidence type="ECO:0000256" key="5">
    <source>
        <dbReference type="ARBA" id="ARBA00022840"/>
    </source>
</evidence>
<dbReference type="PROSITE" id="PS51194">
    <property type="entry name" value="HELICASE_CTER"/>
    <property type="match status" value="1"/>
</dbReference>
<keyword evidence="3" id="KW-0378">Hydrolase</keyword>
<dbReference type="GO" id="GO:0016787">
    <property type="term" value="F:hydrolase activity"/>
    <property type="evidence" value="ECO:0007669"/>
    <property type="project" value="UniProtKB-KW"/>
</dbReference>
<dbReference type="Pfam" id="PF19833">
    <property type="entry name" value="RecG_dom3_C"/>
    <property type="match status" value="1"/>
</dbReference>
<dbReference type="PROSITE" id="PS51192">
    <property type="entry name" value="HELICASE_ATP_BIND_1"/>
    <property type="match status" value="1"/>
</dbReference>
<accession>A0A4Y6PNQ8</accession>
<dbReference type="PANTHER" id="PTHR47964:SF1">
    <property type="entry name" value="ATP-DEPENDENT DNA HELICASE HOMOLOG RECG, CHLOROPLASTIC"/>
    <property type="match status" value="1"/>
</dbReference>
<evidence type="ECO:0000256" key="2">
    <source>
        <dbReference type="ARBA" id="ARBA00022763"/>
    </source>
</evidence>
<dbReference type="SUPFAM" id="SSF52540">
    <property type="entry name" value="P-loop containing nucleoside triphosphate hydrolases"/>
    <property type="match status" value="2"/>
</dbReference>
<dbReference type="CDD" id="cd17992">
    <property type="entry name" value="DEXHc_RecG"/>
    <property type="match status" value="1"/>
</dbReference>
<keyword evidence="5" id="KW-0067">ATP-binding</keyword>
<dbReference type="InterPro" id="IPR011545">
    <property type="entry name" value="DEAD/DEAH_box_helicase_dom"/>
</dbReference>
<dbReference type="PANTHER" id="PTHR47964">
    <property type="entry name" value="ATP-DEPENDENT DNA HELICASE HOMOLOG RECG, CHLOROPLASTIC"/>
    <property type="match status" value="1"/>
</dbReference>
<dbReference type="Proteomes" id="UP000315995">
    <property type="component" value="Chromosome"/>
</dbReference>
<organism evidence="10 11">
    <name type="scientific">Persicimonas caeni</name>
    <dbReference type="NCBI Taxonomy" id="2292766"/>
    <lineage>
        <taxon>Bacteria</taxon>
        <taxon>Deltaproteobacteria</taxon>
        <taxon>Bradymonadales</taxon>
        <taxon>Bradymonadaceae</taxon>
        <taxon>Persicimonas</taxon>
    </lineage>
</organism>
<evidence type="ECO:0000256" key="1">
    <source>
        <dbReference type="ARBA" id="ARBA00022741"/>
    </source>
</evidence>
<dbReference type="InterPro" id="IPR045562">
    <property type="entry name" value="RecG_dom3_C"/>
</dbReference>
<dbReference type="GO" id="GO:0005524">
    <property type="term" value="F:ATP binding"/>
    <property type="evidence" value="ECO:0007669"/>
    <property type="project" value="UniProtKB-KW"/>
</dbReference>
<feature type="domain" description="Helicase ATP-binding" evidence="8">
    <location>
        <begin position="299"/>
        <end position="474"/>
    </location>
</feature>
<dbReference type="InterPro" id="IPR001650">
    <property type="entry name" value="Helicase_C-like"/>
</dbReference>
<dbReference type="OrthoDB" id="9804325at2"/>
<dbReference type="GO" id="GO:0006281">
    <property type="term" value="P:DNA repair"/>
    <property type="evidence" value="ECO:0007669"/>
    <property type="project" value="UniProtKB-KW"/>
</dbReference>
<keyword evidence="4 10" id="KW-0347">Helicase</keyword>
<dbReference type="Pfam" id="PF00270">
    <property type="entry name" value="DEAD"/>
    <property type="match status" value="1"/>
</dbReference>
<dbReference type="SMART" id="SM00487">
    <property type="entry name" value="DEXDc"/>
    <property type="match status" value="1"/>
</dbReference>
<dbReference type="Pfam" id="PF00271">
    <property type="entry name" value="Helicase_C"/>
    <property type="match status" value="1"/>
</dbReference>
<evidence type="ECO:0000256" key="3">
    <source>
        <dbReference type="ARBA" id="ARBA00022801"/>
    </source>
</evidence>
<protein>
    <submittedName>
        <fullName evidence="10">ATP-dependent DNA helicase RecG</fullName>
    </submittedName>
</protein>
<dbReference type="SMART" id="SM00490">
    <property type="entry name" value="HELICc"/>
    <property type="match status" value="1"/>
</dbReference>
<dbReference type="CDD" id="cd04488">
    <property type="entry name" value="RecG_wedge_OBF"/>
    <property type="match status" value="1"/>
</dbReference>
<dbReference type="InterPro" id="IPR012340">
    <property type="entry name" value="NA-bd_OB-fold"/>
</dbReference>
<dbReference type="EMBL" id="CP041186">
    <property type="protein sequence ID" value="QDG49890.1"/>
    <property type="molecule type" value="Genomic_DNA"/>
</dbReference>
<evidence type="ECO:0000313" key="10">
    <source>
        <dbReference type="EMBL" id="QDG49890.1"/>
    </source>
</evidence>
<dbReference type="GO" id="GO:0003677">
    <property type="term" value="F:DNA binding"/>
    <property type="evidence" value="ECO:0007669"/>
    <property type="project" value="UniProtKB-KW"/>
</dbReference>
<proteinExistence type="predicted"/>
<keyword evidence="7" id="KW-0234">DNA repair</keyword>
<dbReference type="InterPro" id="IPR047112">
    <property type="entry name" value="RecG/Mfd"/>
</dbReference>
<evidence type="ECO:0000256" key="6">
    <source>
        <dbReference type="ARBA" id="ARBA00023125"/>
    </source>
</evidence>
<evidence type="ECO:0000313" key="11">
    <source>
        <dbReference type="Proteomes" id="UP000315995"/>
    </source>
</evidence>
<evidence type="ECO:0000259" key="9">
    <source>
        <dbReference type="PROSITE" id="PS51194"/>
    </source>
</evidence>
<dbReference type="InterPro" id="IPR027417">
    <property type="entry name" value="P-loop_NTPase"/>
</dbReference>
<dbReference type="AlphaFoldDB" id="A0A4Y6PNQ8"/>
<dbReference type="SUPFAM" id="SSF50249">
    <property type="entry name" value="Nucleic acid-binding proteins"/>
    <property type="match status" value="1"/>
</dbReference>
<dbReference type="Pfam" id="PF14520">
    <property type="entry name" value="HHH_5"/>
    <property type="match status" value="1"/>
</dbReference>
<evidence type="ECO:0000256" key="7">
    <source>
        <dbReference type="ARBA" id="ARBA00023204"/>
    </source>
</evidence>
<name>A0A4Y6PNQ8_PERCE</name>
<evidence type="ECO:0000259" key="8">
    <source>
        <dbReference type="PROSITE" id="PS51192"/>
    </source>
</evidence>